<keyword evidence="3 8" id="KW-0547">Nucleotide-binding</keyword>
<accession>K3X8C8</accession>
<evidence type="ECO:0000256" key="5">
    <source>
        <dbReference type="ARBA" id="ARBA00022840"/>
    </source>
</evidence>
<evidence type="ECO:0000259" key="9">
    <source>
        <dbReference type="Pfam" id="PF02518"/>
    </source>
</evidence>
<dbReference type="InterPro" id="IPR039028">
    <property type="entry name" value="BCKD/PDK"/>
</dbReference>
<comment type="catalytic activity">
    <reaction evidence="7">
        <text>L-seryl-[pyruvate dehydrogenase E1 alpha subunit] + ATP = O-phospho-L-seryl-[pyruvate dehydrogenase E1 alpha subunit] + ADP + H(+)</text>
        <dbReference type="Rhea" id="RHEA:23052"/>
        <dbReference type="Rhea" id="RHEA-COMP:13689"/>
        <dbReference type="Rhea" id="RHEA-COMP:13690"/>
        <dbReference type="ChEBI" id="CHEBI:15378"/>
        <dbReference type="ChEBI" id="CHEBI:29999"/>
        <dbReference type="ChEBI" id="CHEBI:30616"/>
        <dbReference type="ChEBI" id="CHEBI:83421"/>
        <dbReference type="ChEBI" id="CHEBI:456216"/>
        <dbReference type="EC" id="2.7.11.2"/>
    </reaction>
</comment>
<dbReference type="InParanoid" id="K3X8C8"/>
<dbReference type="GO" id="GO:0005759">
    <property type="term" value="C:mitochondrial matrix"/>
    <property type="evidence" value="ECO:0007669"/>
    <property type="project" value="UniProtKB-SubCell"/>
</dbReference>
<dbReference type="Gene3D" id="1.20.140.20">
    <property type="entry name" value="Alpha-ketoacid/pyruvate dehydrogenase kinase, N-terminal domain"/>
    <property type="match status" value="1"/>
</dbReference>
<sequence>MDEIKELAQNQPTPLSLRQMKTYAAADDKLRLVSASFLHKELQIRFARAIVELSDLPIGLNETASVKKAIDVYSNELKLLKSMNPPSTPEEDLIFTEAIKKAKGRGTNLVPLICGGLNEMKQTDLGNSALKLVSVQDDIKDRLDTFFLSRIGIRMLIGQHVESLGKVGGRVELVDVEATVKSACERASKLCIKYFGQAPEVEISMAAPTAAAPFIYVESHLHHMVFEIVKNSMRATVEYHNGLQHKKPGRLNRLEQVMNGDSKQLGFALPKVEDVHGVTIFPDVRKYRRPGELPPIQIVICQGQEDVTIKVDDEGGGVPRSKWSKLWHYDYTTSPPYPSRDSYGFQSFRQQFSGGGYGLPIARLFARYFGGEVTFISLEGSGSSAFIQAHRLGTKAEVVPGHATFSLQPLST</sequence>
<dbReference type="eggNOG" id="KOG0787">
    <property type="taxonomic scope" value="Eukaryota"/>
</dbReference>
<reference evidence="12" key="2">
    <citation type="submission" date="2010-04" db="EMBL/GenBank/DDBJ databases">
        <authorList>
            <person name="Buell R."/>
            <person name="Hamilton J."/>
            <person name="Hostetler J."/>
        </authorList>
    </citation>
    <scope>NUCLEOTIDE SEQUENCE [LARGE SCALE GENOMIC DNA]</scope>
    <source>
        <strain evidence="12">DAOM:BR144</strain>
    </source>
</reference>
<keyword evidence="5 8" id="KW-0067">ATP-binding</keyword>
<dbReference type="PANTHER" id="PTHR11947:SF3">
    <property type="entry name" value="[PYRUVATE DEHYDROGENASE (ACETYL-TRANSFERRING)] KINASE, MITOCHONDRIAL"/>
    <property type="match status" value="1"/>
</dbReference>
<evidence type="ECO:0000313" key="12">
    <source>
        <dbReference type="Proteomes" id="UP000019132"/>
    </source>
</evidence>
<dbReference type="GO" id="GO:0005524">
    <property type="term" value="F:ATP binding"/>
    <property type="evidence" value="ECO:0007669"/>
    <property type="project" value="UniProtKB-UniRule"/>
</dbReference>
<comment type="subcellular location">
    <subcellularLocation>
        <location evidence="8">Mitochondrion matrix</location>
    </subcellularLocation>
</comment>
<name>K3X8C8_GLOUD</name>
<feature type="domain" description="Histidine kinase/HSP90-like ATPase" evidence="9">
    <location>
        <begin position="294"/>
        <end position="386"/>
    </location>
</feature>
<feature type="domain" description="Branched-chain alpha-ketoacid dehydrogenase kinase/Pyruvate dehydrogenase kinase N-terminal" evidence="10">
    <location>
        <begin position="14"/>
        <end position="162"/>
    </location>
</feature>
<organism evidence="11 12">
    <name type="scientific">Globisporangium ultimum (strain ATCC 200006 / CBS 805.95 / DAOM BR144)</name>
    <name type="common">Pythium ultimum</name>
    <dbReference type="NCBI Taxonomy" id="431595"/>
    <lineage>
        <taxon>Eukaryota</taxon>
        <taxon>Sar</taxon>
        <taxon>Stramenopiles</taxon>
        <taxon>Oomycota</taxon>
        <taxon>Peronosporomycetes</taxon>
        <taxon>Pythiales</taxon>
        <taxon>Pythiaceae</taxon>
        <taxon>Globisporangium</taxon>
    </lineage>
</organism>
<dbReference type="OMA" id="EIVICQG"/>
<dbReference type="GO" id="GO:0010906">
    <property type="term" value="P:regulation of glucose metabolic process"/>
    <property type="evidence" value="ECO:0007669"/>
    <property type="project" value="TreeGrafter"/>
</dbReference>
<evidence type="ECO:0000256" key="8">
    <source>
        <dbReference type="RuleBase" id="RU366032"/>
    </source>
</evidence>
<evidence type="ECO:0000256" key="2">
    <source>
        <dbReference type="ARBA" id="ARBA00022679"/>
    </source>
</evidence>
<dbReference type="Proteomes" id="UP000019132">
    <property type="component" value="Unassembled WGS sequence"/>
</dbReference>
<dbReference type="PANTHER" id="PTHR11947">
    <property type="entry name" value="PYRUVATE DEHYDROGENASE KINASE"/>
    <property type="match status" value="1"/>
</dbReference>
<evidence type="ECO:0000256" key="3">
    <source>
        <dbReference type="ARBA" id="ARBA00022741"/>
    </source>
</evidence>
<dbReference type="EMBL" id="GL376593">
    <property type="status" value="NOT_ANNOTATED_CDS"/>
    <property type="molecule type" value="Genomic_DNA"/>
</dbReference>
<evidence type="ECO:0000256" key="7">
    <source>
        <dbReference type="ARBA" id="ARBA00048201"/>
    </source>
</evidence>
<dbReference type="EC" id="2.7.11.-" evidence="8"/>
<evidence type="ECO:0000256" key="1">
    <source>
        <dbReference type="ARBA" id="ARBA00006155"/>
    </source>
</evidence>
<keyword evidence="4 8" id="KW-0418">Kinase</keyword>
<comment type="similarity">
    <text evidence="1 8">Belongs to the PDK/BCKDK protein kinase family.</text>
</comment>
<dbReference type="SUPFAM" id="SSF55874">
    <property type="entry name" value="ATPase domain of HSP90 chaperone/DNA topoisomerase II/histidine kinase"/>
    <property type="match status" value="2"/>
</dbReference>
<dbReference type="GO" id="GO:0004740">
    <property type="term" value="F:pyruvate dehydrogenase (acetyl-transferring) kinase activity"/>
    <property type="evidence" value="ECO:0007669"/>
    <property type="project" value="UniProtKB-EC"/>
</dbReference>
<dbReference type="InterPro" id="IPR018955">
    <property type="entry name" value="BCDHK/PDK_N"/>
</dbReference>
<dbReference type="STRING" id="431595.K3X8C8"/>
<dbReference type="InterPro" id="IPR036890">
    <property type="entry name" value="HATPase_C_sf"/>
</dbReference>
<keyword evidence="2 8" id="KW-0808">Transferase</keyword>
<dbReference type="InterPro" id="IPR003594">
    <property type="entry name" value="HATPase_dom"/>
</dbReference>
<evidence type="ECO:0000313" key="11">
    <source>
        <dbReference type="EnsemblProtists" id="PYU1_T013477"/>
    </source>
</evidence>
<dbReference type="Gene3D" id="3.30.565.10">
    <property type="entry name" value="Histidine kinase-like ATPase, C-terminal domain"/>
    <property type="match status" value="1"/>
</dbReference>
<dbReference type="VEuPathDB" id="FungiDB:PYU1_G013448"/>
<reference evidence="12" key="1">
    <citation type="journal article" date="2010" name="Genome Biol.">
        <title>Genome sequence of the necrotrophic plant pathogen Pythium ultimum reveals original pathogenicity mechanisms and effector repertoire.</title>
        <authorList>
            <person name="Levesque C.A."/>
            <person name="Brouwer H."/>
            <person name="Cano L."/>
            <person name="Hamilton J.P."/>
            <person name="Holt C."/>
            <person name="Huitema E."/>
            <person name="Raffaele S."/>
            <person name="Robideau G.P."/>
            <person name="Thines M."/>
            <person name="Win J."/>
            <person name="Zerillo M.M."/>
            <person name="Beakes G.W."/>
            <person name="Boore J.L."/>
            <person name="Busam D."/>
            <person name="Dumas B."/>
            <person name="Ferriera S."/>
            <person name="Fuerstenberg S.I."/>
            <person name="Gachon C.M."/>
            <person name="Gaulin E."/>
            <person name="Govers F."/>
            <person name="Grenville-Briggs L."/>
            <person name="Horner N."/>
            <person name="Hostetler J."/>
            <person name="Jiang R.H."/>
            <person name="Johnson J."/>
            <person name="Krajaejun T."/>
            <person name="Lin H."/>
            <person name="Meijer H.J."/>
            <person name="Moore B."/>
            <person name="Morris P."/>
            <person name="Phuntmart V."/>
            <person name="Puiu D."/>
            <person name="Shetty J."/>
            <person name="Stajich J.E."/>
            <person name="Tripathy S."/>
            <person name="Wawra S."/>
            <person name="van West P."/>
            <person name="Whitty B.R."/>
            <person name="Coutinho P.M."/>
            <person name="Henrissat B."/>
            <person name="Martin F."/>
            <person name="Thomas P.D."/>
            <person name="Tyler B.M."/>
            <person name="De Vries R.P."/>
            <person name="Kamoun S."/>
            <person name="Yandell M."/>
            <person name="Tisserat N."/>
            <person name="Buell C.R."/>
        </authorList>
    </citation>
    <scope>NUCLEOTIDE SEQUENCE</scope>
    <source>
        <strain evidence="12">DAOM:BR144</strain>
    </source>
</reference>
<evidence type="ECO:0000256" key="6">
    <source>
        <dbReference type="ARBA" id="ARBA00023128"/>
    </source>
</evidence>
<reference evidence="11" key="3">
    <citation type="submission" date="2015-02" db="UniProtKB">
        <authorList>
            <consortium name="EnsemblProtists"/>
        </authorList>
    </citation>
    <scope>IDENTIFICATION</scope>
    <source>
        <strain evidence="11">DAOM BR144</strain>
    </source>
</reference>
<dbReference type="EnsemblProtists" id="PYU1_T013477">
    <property type="protein sequence ID" value="PYU1_T013477"/>
    <property type="gene ID" value="PYU1_G013448"/>
</dbReference>
<proteinExistence type="inferred from homology"/>
<protein>
    <recommendedName>
        <fullName evidence="8">Protein-serine/threonine kinase</fullName>
        <ecNumber evidence="8">2.7.11.-</ecNumber>
    </recommendedName>
</protein>
<dbReference type="SUPFAM" id="SSF69012">
    <property type="entry name" value="alpha-ketoacid dehydrogenase kinase, N-terminal domain"/>
    <property type="match status" value="1"/>
</dbReference>
<dbReference type="AlphaFoldDB" id="K3X8C8"/>
<keyword evidence="12" id="KW-1185">Reference proteome</keyword>
<dbReference type="Pfam" id="PF02518">
    <property type="entry name" value="HATPase_c"/>
    <property type="match status" value="1"/>
</dbReference>
<evidence type="ECO:0000259" key="10">
    <source>
        <dbReference type="Pfam" id="PF10436"/>
    </source>
</evidence>
<evidence type="ECO:0000256" key="4">
    <source>
        <dbReference type="ARBA" id="ARBA00022777"/>
    </source>
</evidence>
<dbReference type="Pfam" id="PF10436">
    <property type="entry name" value="BCDHK_Adom3"/>
    <property type="match status" value="1"/>
</dbReference>
<dbReference type="HOGENOM" id="CLU_023861_5_0_1"/>
<dbReference type="InterPro" id="IPR036784">
    <property type="entry name" value="AK/P_DHK_N_sf"/>
</dbReference>
<keyword evidence="6 8" id="KW-0496">Mitochondrion</keyword>